<dbReference type="AlphaFoldDB" id="A0A7C8NUS5"/>
<dbReference type="Proteomes" id="UP000480548">
    <property type="component" value="Unassembled WGS sequence"/>
</dbReference>
<evidence type="ECO:0000313" key="2">
    <source>
        <dbReference type="EMBL" id="KAF3129158.1"/>
    </source>
</evidence>
<feature type="region of interest" description="Disordered" evidence="1">
    <location>
        <begin position="244"/>
        <end position="268"/>
    </location>
</feature>
<name>A0A7C8NUS5_ORBOL</name>
<feature type="compositionally biased region" description="Low complexity" evidence="1">
    <location>
        <begin position="244"/>
        <end position="256"/>
    </location>
</feature>
<evidence type="ECO:0000256" key="1">
    <source>
        <dbReference type="SAM" id="MobiDB-lite"/>
    </source>
</evidence>
<feature type="compositionally biased region" description="Polar residues" evidence="1">
    <location>
        <begin position="257"/>
        <end position="268"/>
    </location>
</feature>
<sequence>MENNSVPSNTQSSGTATIDIQIGPGLLAQLQSHASIASLGLPINGDTPLRICLPIGELLRYLPANQGIPPLESSSASDTEAPRASVEARDASGEAPDPCIPGPSTHEPPTDTPIADDIIYTLPTPNIKSRRVDVRGNRIHVAEDKALAQIKFEIAMADNSSSAAASSSRLTEPSQVLTQNEGLLANLEAPATQELSPENLAQVQELPEYIPEEAFSAITSGNIDTFESVVDNAFDLSYTLSSPGISSSSSQSLPNSTEGSAPNTQNSEARGDALENLNEFLNSNLSSVPEFWQKFVRSITDLLSRVQPIVDDVPWRKISIAIAIVWFCVTKRWVTKAQVMTIMTILQNGSSLFEYLNEIGIPAAGNRQMQLA</sequence>
<evidence type="ECO:0000313" key="3">
    <source>
        <dbReference type="Proteomes" id="UP000480548"/>
    </source>
</evidence>
<protein>
    <submittedName>
        <fullName evidence="2">Uncharacterized protein</fullName>
    </submittedName>
</protein>
<gene>
    <name evidence="2" type="ORF">TWF703_009002</name>
</gene>
<accession>A0A7C8NUS5</accession>
<proteinExistence type="predicted"/>
<feature type="region of interest" description="Disordered" evidence="1">
    <location>
        <begin position="70"/>
        <end position="111"/>
    </location>
</feature>
<comment type="caution">
    <text evidence="2">The sequence shown here is derived from an EMBL/GenBank/DDBJ whole genome shotgun (WGS) entry which is preliminary data.</text>
</comment>
<organism evidence="2 3">
    <name type="scientific">Orbilia oligospora</name>
    <name type="common">Nematode-trapping fungus</name>
    <name type="synonym">Arthrobotrys oligospora</name>
    <dbReference type="NCBI Taxonomy" id="2813651"/>
    <lineage>
        <taxon>Eukaryota</taxon>
        <taxon>Fungi</taxon>
        <taxon>Dikarya</taxon>
        <taxon>Ascomycota</taxon>
        <taxon>Pezizomycotina</taxon>
        <taxon>Orbiliomycetes</taxon>
        <taxon>Orbiliales</taxon>
        <taxon>Orbiliaceae</taxon>
        <taxon>Orbilia</taxon>
    </lineage>
</organism>
<reference evidence="2 3" key="1">
    <citation type="submission" date="2019-06" db="EMBL/GenBank/DDBJ databases">
        <authorList>
            <person name="Palmer J.M."/>
        </authorList>
    </citation>
    <scope>NUCLEOTIDE SEQUENCE [LARGE SCALE GENOMIC DNA]</scope>
    <source>
        <strain evidence="2 3">TWF703</strain>
    </source>
</reference>
<dbReference type="EMBL" id="WIQZ01000064">
    <property type="protein sequence ID" value="KAF3129158.1"/>
    <property type="molecule type" value="Genomic_DNA"/>
</dbReference>